<reference evidence="2 3" key="2">
    <citation type="submission" date="2019-01" db="EMBL/GenBank/DDBJ databases">
        <title>The decoding of complex shrimp genome reveals the adaptation for benthos swimmer, frequently molting mechanism and breeding impact on genome.</title>
        <authorList>
            <person name="Sun Y."/>
            <person name="Gao Y."/>
            <person name="Yu Y."/>
        </authorList>
    </citation>
    <scope>NUCLEOTIDE SEQUENCE [LARGE SCALE GENOMIC DNA]</scope>
    <source>
        <tissue evidence="2">Muscle</tissue>
    </source>
</reference>
<sequence>MGGPSTEGWERSSSLGPFSLIANRRWSVPEASEHDVSNMSEADSMNDFYGLQGDWSGTIGCGSTSWGSRGVLQLPSRDSSVTRSPSHSRSVTPDPGRQAAFISNEELQEVIDLLSLPLTADTSLISSTNQQQQPLCEQLQSFQQQQKPAPPSIPHSFQQYLPPSNKGSCVVTHHGLGEVVVEAPESNSQVSTPIWPPSGIAPGVTLTEYPSGEEKPALPPWTDGIGCERRNNVSINRDAANRASWPVASSLLWAGLDGFVSESEGEEGGNISPIGLPQYRRHSTDTTHLNLCANAPPVSKTRSSDNISSASSNGEASGTKNGCLDSNLQRLLLLNSILPSSSPPTPTSQYSLFSPTS</sequence>
<proteinExistence type="predicted"/>
<keyword evidence="3" id="KW-1185">Reference proteome</keyword>
<gene>
    <name evidence="2" type="ORF">C7M84_021593</name>
</gene>
<reference evidence="2 3" key="1">
    <citation type="submission" date="2018-04" db="EMBL/GenBank/DDBJ databases">
        <authorList>
            <person name="Zhang X."/>
            <person name="Yuan J."/>
            <person name="Li F."/>
            <person name="Xiang J."/>
        </authorList>
    </citation>
    <scope>NUCLEOTIDE SEQUENCE [LARGE SCALE GENOMIC DNA]</scope>
    <source>
        <tissue evidence="2">Muscle</tissue>
    </source>
</reference>
<comment type="caution">
    <text evidence="2">The sequence shown here is derived from an EMBL/GenBank/DDBJ whole genome shotgun (WGS) entry which is preliminary data.</text>
</comment>
<evidence type="ECO:0000313" key="3">
    <source>
        <dbReference type="Proteomes" id="UP000283509"/>
    </source>
</evidence>
<name>A0A3R7NEF7_PENVA</name>
<evidence type="ECO:0000313" key="2">
    <source>
        <dbReference type="EMBL" id="ROT85002.1"/>
    </source>
</evidence>
<organism evidence="2 3">
    <name type="scientific">Penaeus vannamei</name>
    <name type="common">Whiteleg shrimp</name>
    <name type="synonym">Litopenaeus vannamei</name>
    <dbReference type="NCBI Taxonomy" id="6689"/>
    <lineage>
        <taxon>Eukaryota</taxon>
        <taxon>Metazoa</taxon>
        <taxon>Ecdysozoa</taxon>
        <taxon>Arthropoda</taxon>
        <taxon>Crustacea</taxon>
        <taxon>Multicrustacea</taxon>
        <taxon>Malacostraca</taxon>
        <taxon>Eumalacostraca</taxon>
        <taxon>Eucarida</taxon>
        <taxon>Decapoda</taxon>
        <taxon>Dendrobranchiata</taxon>
        <taxon>Penaeoidea</taxon>
        <taxon>Penaeidae</taxon>
        <taxon>Penaeus</taxon>
    </lineage>
</organism>
<protein>
    <submittedName>
        <fullName evidence="2">Uncharacterized protein</fullName>
    </submittedName>
</protein>
<feature type="region of interest" description="Disordered" evidence="1">
    <location>
        <begin position="337"/>
        <end position="357"/>
    </location>
</feature>
<feature type="region of interest" description="Disordered" evidence="1">
    <location>
        <begin position="289"/>
        <end position="321"/>
    </location>
</feature>
<dbReference type="OrthoDB" id="6369656at2759"/>
<dbReference type="Proteomes" id="UP000283509">
    <property type="component" value="Unassembled WGS sequence"/>
</dbReference>
<accession>A0A3R7NEF7</accession>
<feature type="compositionally biased region" description="Low complexity" evidence="1">
    <location>
        <begin position="347"/>
        <end position="357"/>
    </location>
</feature>
<feature type="region of interest" description="Disordered" evidence="1">
    <location>
        <begin position="75"/>
        <end position="97"/>
    </location>
</feature>
<evidence type="ECO:0000256" key="1">
    <source>
        <dbReference type="SAM" id="MobiDB-lite"/>
    </source>
</evidence>
<dbReference type="EMBL" id="QCYY01000455">
    <property type="protein sequence ID" value="ROT85002.1"/>
    <property type="molecule type" value="Genomic_DNA"/>
</dbReference>
<dbReference type="AlphaFoldDB" id="A0A3R7NEF7"/>
<feature type="compositionally biased region" description="Low complexity" evidence="1">
    <location>
        <begin position="75"/>
        <end position="93"/>
    </location>
</feature>